<comment type="caution">
    <text evidence="11">The sequence shown here is derived from an EMBL/GenBank/DDBJ whole genome shotgun (WGS) entry which is preliminary data.</text>
</comment>
<dbReference type="Gene3D" id="3.40.50.80">
    <property type="entry name" value="Nucleotide-binding domain of ferredoxin-NADP reductase (FNR) module"/>
    <property type="match status" value="1"/>
</dbReference>
<dbReference type="Proteomes" id="UP000317839">
    <property type="component" value="Unassembled WGS sequence"/>
</dbReference>
<evidence type="ECO:0000256" key="2">
    <source>
        <dbReference type="ARBA" id="ARBA00008312"/>
    </source>
</evidence>
<dbReference type="InterPro" id="IPR001433">
    <property type="entry name" value="OxRdtase_FAD/NAD-bd"/>
</dbReference>
<dbReference type="RefSeq" id="WP_142943635.1">
    <property type="nucleotide sequence ID" value="NZ_VIKR01000005.1"/>
</dbReference>
<dbReference type="SUPFAM" id="SSF52343">
    <property type="entry name" value="Ferredoxin reductase-like, C-terminal NADP-linked domain"/>
    <property type="match status" value="1"/>
</dbReference>
<reference evidence="11 12" key="1">
    <citation type="submission" date="2019-06" db="EMBL/GenBank/DDBJ databases">
        <title>Draft genome of Aliikangiella marina GYP-15.</title>
        <authorList>
            <person name="Wang G."/>
        </authorList>
    </citation>
    <scope>NUCLEOTIDE SEQUENCE [LARGE SCALE GENOMIC DNA]</scope>
    <source>
        <strain evidence="11 12">GYP-15</strain>
    </source>
</reference>
<dbReference type="InterPro" id="IPR008333">
    <property type="entry name" value="Cbr1-like_FAD-bd_dom"/>
</dbReference>
<comment type="cofactor">
    <cofactor evidence="1">
        <name>FAD</name>
        <dbReference type="ChEBI" id="CHEBI:57692"/>
    </cofactor>
</comment>
<evidence type="ECO:0000256" key="4">
    <source>
        <dbReference type="ARBA" id="ARBA00022630"/>
    </source>
</evidence>
<dbReference type="Pfam" id="PF00175">
    <property type="entry name" value="NAD_binding_1"/>
    <property type="match status" value="1"/>
</dbReference>
<sequence length="258" mass="29437">MAKIGLESVLSVHHWNDKLFSFRTTRDTSLRFRNGEFVLLGLPGEKRPILRAYSIASSNYEEHLEFLSIKVPNGELTSRLQHIQPGDEIYVSRKPTGTLVADDLKPGKNLYLIATGTGLAPFMSIIFDLEIYDKFDNIILFHGVRNVSELAYRELIENELPDNPYIGENVKQKLIYYPCVTREEFKNTGRVTDLIESGKFVRDIQLDELNPDTDRFMLCGSPGLLEDMQTILNQRGFNISPRLGEQGDYVIERAFAES</sequence>
<keyword evidence="8" id="KW-0560">Oxidoreductase</keyword>
<evidence type="ECO:0000259" key="10">
    <source>
        <dbReference type="PROSITE" id="PS51384"/>
    </source>
</evidence>
<evidence type="ECO:0000256" key="8">
    <source>
        <dbReference type="ARBA" id="ARBA00023002"/>
    </source>
</evidence>
<evidence type="ECO:0000256" key="6">
    <source>
        <dbReference type="ARBA" id="ARBA00022827"/>
    </source>
</evidence>
<dbReference type="PRINTS" id="PR00371">
    <property type="entry name" value="FPNCR"/>
</dbReference>
<dbReference type="OrthoDB" id="9784483at2"/>
<evidence type="ECO:0000256" key="7">
    <source>
        <dbReference type="ARBA" id="ARBA00022857"/>
    </source>
</evidence>
<gene>
    <name evidence="11" type="ORF">FLL45_18990</name>
</gene>
<comment type="catalytic activity">
    <reaction evidence="9">
        <text>2 reduced [2Fe-2S]-[ferredoxin] + NADP(+) + H(+) = 2 oxidized [2Fe-2S]-[ferredoxin] + NADPH</text>
        <dbReference type="Rhea" id="RHEA:20125"/>
        <dbReference type="Rhea" id="RHEA-COMP:10000"/>
        <dbReference type="Rhea" id="RHEA-COMP:10001"/>
        <dbReference type="ChEBI" id="CHEBI:15378"/>
        <dbReference type="ChEBI" id="CHEBI:33737"/>
        <dbReference type="ChEBI" id="CHEBI:33738"/>
        <dbReference type="ChEBI" id="CHEBI:57783"/>
        <dbReference type="ChEBI" id="CHEBI:58349"/>
        <dbReference type="EC" id="1.18.1.2"/>
    </reaction>
</comment>
<keyword evidence="7" id="KW-0521">NADP</keyword>
<dbReference type="PANTHER" id="PTHR47878">
    <property type="entry name" value="OXIDOREDUCTASE FAD/NAD(P)-BINDING DOMAIN PROTEIN"/>
    <property type="match status" value="1"/>
</dbReference>
<dbReference type="EMBL" id="VIKR01000005">
    <property type="protein sequence ID" value="TQV72305.1"/>
    <property type="molecule type" value="Genomic_DNA"/>
</dbReference>
<dbReference type="AlphaFoldDB" id="A0A545T541"/>
<dbReference type="GO" id="GO:0034599">
    <property type="term" value="P:cellular response to oxidative stress"/>
    <property type="evidence" value="ECO:0007669"/>
    <property type="project" value="TreeGrafter"/>
</dbReference>
<dbReference type="Gene3D" id="2.40.30.10">
    <property type="entry name" value="Translation factors"/>
    <property type="match status" value="1"/>
</dbReference>
<dbReference type="PRINTS" id="PR00410">
    <property type="entry name" value="PHEHYDRXLASE"/>
</dbReference>
<organism evidence="11 12">
    <name type="scientific">Aliikangiella marina</name>
    <dbReference type="NCBI Taxonomy" id="1712262"/>
    <lineage>
        <taxon>Bacteria</taxon>
        <taxon>Pseudomonadati</taxon>
        <taxon>Pseudomonadota</taxon>
        <taxon>Gammaproteobacteria</taxon>
        <taxon>Oceanospirillales</taxon>
        <taxon>Pleioneaceae</taxon>
        <taxon>Aliikangiella</taxon>
    </lineage>
</organism>
<dbReference type="InterPro" id="IPR039261">
    <property type="entry name" value="FNR_nucleotide-bd"/>
</dbReference>
<dbReference type="PANTHER" id="PTHR47878:SF1">
    <property type="entry name" value="FLAVODOXIN_FERREDOXIN--NADP REDUCTASE"/>
    <property type="match status" value="1"/>
</dbReference>
<name>A0A545T541_9GAMM</name>
<evidence type="ECO:0000313" key="12">
    <source>
        <dbReference type="Proteomes" id="UP000317839"/>
    </source>
</evidence>
<evidence type="ECO:0000256" key="9">
    <source>
        <dbReference type="ARBA" id="ARBA00047776"/>
    </source>
</evidence>
<keyword evidence="6" id="KW-0274">FAD</keyword>
<dbReference type="InterPro" id="IPR017927">
    <property type="entry name" value="FAD-bd_FR_type"/>
</dbReference>
<dbReference type="GO" id="GO:0042167">
    <property type="term" value="P:heme catabolic process"/>
    <property type="evidence" value="ECO:0007669"/>
    <property type="project" value="TreeGrafter"/>
</dbReference>
<dbReference type="GO" id="GO:0004324">
    <property type="term" value="F:ferredoxin-NADP+ reductase activity"/>
    <property type="evidence" value="ECO:0007669"/>
    <property type="project" value="UniProtKB-EC"/>
</dbReference>
<protein>
    <recommendedName>
        <fullName evidence="3">ferredoxin--NADP(+) reductase</fullName>
        <ecNumber evidence="3">1.18.1.2</ecNumber>
    </recommendedName>
</protein>
<keyword evidence="5" id="KW-0547">Nucleotide-binding</keyword>
<evidence type="ECO:0000256" key="1">
    <source>
        <dbReference type="ARBA" id="ARBA00001974"/>
    </source>
</evidence>
<dbReference type="InterPro" id="IPR017938">
    <property type="entry name" value="Riboflavin_synthase-like_b-brl"/>
</dbReference>
<dbReference type="SUPFAM" id="SSF63380">
    <property type="entry name" value="Riboflavin synthase domain-like"/>
    <property type="match status" value="1"/>
</dbReference>
<dbReference type="Pfam" id="PF00970">
    <property type="entry name" value="FAD_binding_6"/>
    <property type="match status" value="1"/>
</dbReference>
<dbReference type="InterPro" id="IPR051930">
    <property type="entry name" value="FNR_type-1"/>
</dbReference>
<dbReference type="GO" id="GO:0000166">
    <property type="term" value="F:nucleotide binding"/>
    <property type="evidence" value="ECO:0007669"/>
    <property type="project" value="UniProtKB-KW"/>
</dbReference>
<dbReference type="PROSITE" id="PS51384">
    <property type="entry name" value="FAD_FR"/>
    <property type="match status" value="1"/>
</dbReference>
<evidence type="ECO:0000256" key="3">
    <source>
        <dbReference type="ARBA" id="ARBA00013223"/>
    </source>
</evidence>
<accession>A0A545T541</accession>
<feature type="domain" description="FAD-binding FR-type" evidence="10">
    <location>
        <begin position="2"/>
        <end position="102"/>
    </location>
</feature>
<evidence type="ECO:0000313" key="11">
    <source>
        <dbReference type="EMBL" id="TQV72305.1"/>
    </source>
</evidence>
<dbReference type="InterPro" id="IPR033892">
    <property type="entry name" value="FNR_bac"/>
</dbReference>
<dbReference type="EC" id="1.18.1.2" evidence="3"/>
<keyword evidence="4" id="KW-0285">Flavoprotein</keyword>
<comment type="similarity">
    <text evidence="2">Belongs to the ferredoxin--NADP reductase type 1 family.</text>
</comment>
<dbReference type="CDD" id="cd06195">
    <property type="entry name" value="FNR1"/>
    <property type="match status" value="1"/>
</dbReference>
<proteinExistence type="inferred from homology"/>
<evidence type="ECO:0000256" key="5">
    <source>
        <dbReference type="ARBA" id="ARBA00022741"/>
    </source>
</evidence>
<keyword evidence="12" id="KW-1185">Reference proteome</keyword>
<dbReference type="InterPro" id="IPR001709">
    <property type="entry name" value="Flavoprot_Pyr_Nucl_cyt_Rdtase"/>
</dbReference>